<proteinExistence type="predicted"/>
<feature type="transmembrane region" description="Helical" evidence="1">
    <location>
        <begin position="250"/>
        <end position="268"/>
    </location>
</feature>
<dbReference type="EMBL" id="CP002349">
    <property type="protein sequence ID" value="ADR21317.1"/>
    <property type="molecule type" value="Genomic_DNA"/>
</dbReference>
<name>E4TM41_MARTH</name>
<evidence type="ECO:0000313" key="3">
    <source>
        <dbReference type="Proteomes" id="UP000008720"/>
    </source>
</evidence>
<dbReference type="RefSeq" id="WP_013453466.1">
    <property type="nucleotide sequence ID" value="NC_014759.1"/>
</dbReference>
<keyword evidence="1" id="KW-0472">Membrane</keyword>
<sequence length="439" mass="50700">MSSNDSDKDKGAYETPAWLKRVQEGSWEPEILISGIVLFGLFKIYPLIEEFNYFLEMNSASIFSDGTVNEALTAILKFANIILLIGFLSHILFRSVWAAFVGLSYIYKSGVKYEDLNYPDKYLRTIRKSGDYQQQIIKLEKICSVIFAISFLVFMWVAGLAVFVAIIAGAISIFQSVFPGNYDYTIFNNVLTIFLILVFTDFVSLGGLRKIPFINKVYYPIHRLAGWLTLAFLYRNIYYGVISNHKKWKVSLILFLFGLFTVVSVLFLRSDGFIFGRTIALAPYGANEYRLDESKYRSKVTDGFYSKRMHISDYVIDEEYLELFIVHTPEFEQERIMVACDYDNAKEKEGVSYDSLRMACLENFYGVALDGKLLQDDFIYQRNSLTGQDGLLTIVDVSKLNTGKHRLDLYYDMYYPEGDTTRHEIAEQIIFYKTKRLLK</sequence>
<accession>E4TM41</accession>
<dbReference type="OrthoDB" id="1491387at2"/>
<dbReference type="Proteomes" id="UP000008720">
    <property type="component" value="Chromosome"/>
</dbReference>
<keyword evidence="1" id="KW-1133">Transmembrane helix</keyword>
<dbReference type="KEGG" id="mtt:Ftrac_1327"/>
<dbReference type="HOGENOM" id="CLU_609541_0_0_10"/>
<keyword evidence="1" id="KW-0812">Transmembrane</keyword>
<organism evidence="2 3">
    <name type="scientific">Marivirga tractuosa (strain ATCC 23168 / DSM 4126 / NBRC 15989 / NCIMB 1408 / VKM B-1430 / H-43)</name>
    <name type="common">Microscilla tractuosa</name>
    <name type="synonym">Flexibacter tractuosus</name>
    <dbReference type="NCBI Taxonomy" id="643867"/>
    <lineage>
        <taxon>Bacteria</taxon>
        <taxon>Pseudomonadati</taxon>
        <taxon>Bacteroidota</taxon>
        <taxon>Cytophagia</taxon>
        <taxon>Cytophagales</taxon>
        <taxon>Marivirgaceae</taxon>
        <taxon>Marivirga</taxon>
    </lineage>
</organism>
<gene>
    <name evidence="2" type="ordered locus">Ftrac_1327</name>
</gene>
<feature type="transmembrane region" description="Helical" evidence="1">
    <location>
        <begin position="31"/>
        <end position="48"/>
    </location>
</feature>
<feature type="transmembrane region" description="Helical" evidence="1">
    <location>
        <begin position="81"/>
        <end position="107"/>
    </location>
</feature>
<protein>
    <submittedName>
        <fullName evidence="2">Uncharacterized protein</fullName>
    </submittedName>
</protein>
<dbReference type="AlphaFoldDB" id="E4TM41"/>
<dbReference type="eggNOG" id="ENOG502Z9KI">
    <property type="taxonomic scope" value="Bacteria"/>
</dbReference>
<keyword evidence="3" id="KW-1185">Reference proteome</keyword>
<reference evidence="2 3" key="1">
    <citation type="journal article" date="2011" name="Stand. Genomic Sci.">
        <title>Complete genome sequence of Marivirga tractuosa type strain (H-43).</title>
        <authorList>
            <person name="Pagani I."/>
            <person name="Chertkov O."/>
            <person name="Lapidus A."/>
            <person name="Lucas S."/>
            <person name="Del Rio T.G."/>
            <person name="Tice H."/>
            <person name="Copeland A."/>
            <person name="Cheng J.F."/>
            <person name="Nolan M."/>
            <person name="Saunders E."/>
            <person name="Pitluck S."/>
            <person name="Held B."/>
            <person name="Goodwin L."/>
            <person name="Liolios K."/>
            <person name="Ovchinikova G."/>
            <person name="Ivanova N."/>
            <person name="Mavromatis K."/>
            <person name="Pati A."/>
            <person name="Chen A."/>
            <person name="Palaniappan K."/>
            <person name="Land M."/>
            <person name="Hauser L."/>
            <person name="Jeffries C.D."/>
            <person name="Detter J.C."/>
            <person name="Han C."/>
            <person name="Tapia R."/>
            <person name="Ngatchou-Djao O.D."/>
            <person name="Rohde M."/>
            <person name="Goker M."/>
            <person name="Spring S."/>
            <person name="Sikorski J."/>
            <person name="Woyke T."/>
            <person name="Bristow J."/>
            <person name="Eisen J.A."/>
            <person name="Markowitz V."/>
            <person name="Hugenholtz P."/>
            <person name="Klenk H.P."/>
            <person name="Kyrpides N.C."/>
        </authorList>
    </citation>
    <scope>NUCLEOTIDE SEQUENCE [LARGE SCALE GENOMIC DNA]</scope>
    <source>
        <strain evidence="3">ATCC 23168 / DSM 4126 / NBRC 15989 / NCIMB 1408 / VKM B-1430 / H-43</strain>
    </source>
</reference>
<evidence type="ECO:0000256" key="1">
    <source>
        <dbReference type="SAM" id="Phobius"/>
    </source>
</evidence>
<feature type="transmembrane region" description="Helical" evidence="1">
    <location>
        <begin position="145"/>
        <end position="174"/>
    </location>
</feature>
<evidence type="ECO:0000313" key="2">
    <source>
        <dbReference type="EMBL" id="ADR21317.1"/>
    </source>
</evidence>
<feature type="transmembrane region" description="Helical" evidence="1">
    <location>
        <begin position="186"/>
        <end position="205"/>
    </location>
</feature>
<feature type="transmembrane region" description="Helical" evidence="1">
    <location>
        <begin position="217"/>
        <end position="238"/>
    </location>
</feature>
<dbReference type="STRING" id="643867.Ftrac_1327"/>